<dbReference type="AlphaFoldDB" id="A0A4V3XLD9"/>
<evidence type="ECO:0000313" key="1">
    <source>
        <dbReference type="EMBL" id="THH40493.1"/>
    </source>
</evidence>
<dbReference type="EMBL" id="SRSF01000002">
    <property type="protein sequence ID" value="THH40493.1"/>
    <property type="molecule type" value="Genomic_DNA"/>
</dbReference>
<protein>
    <recommendedName>
        <fullName evidence="3">Glyoxalase</fullName>
    </recommendedName>
</protein>
<accession>A0A4V3XLD9</accession>
<evidence type="ECO:0000313" key="2">
    <source>
        <dbReference type="Proteomes" id="UP000308528"/>
    </source>
</evidence>
<dbReference type="Proteomes" id="UP000308528">
    <property type="component" value="Unassembled WGS sequence"/>
</dbReference>
<dbReference type="RefSeq" id="WP_136457807.1">
    <property type="nucleotide sequence ID" value="NZ_SRSF01000002.1"/>
</dbReference>
<keyword evidence="2" id="KW-1185">Reference proteome</keyword>
<dbReference type="OrthoDB" id="1271679at2"/>
<organism evidence="1 2">
    <name type="scientific">Neolewinella litorea</name>
    <dbReference type="NCBI Taxonomy" id="2562452"/>
    <lineage>
        <taxon>Bacteria</taxon>
        <taxon>Pseudomonadati</taxon>
        <taxon>Bacteroidota</taxon>
        <taxon>Saprospiria</taxon>
        <taxon>Saprospirales</taxon>
        <taxon>Lewinellaceae</taxon>
        <taxon>Neolewinella</taxon>
    </lineage>
</organism>
<evidence type="ECO:0008006" key="3">
    <source>
        <dbReference type="Google" id="ProtNLM"/>
    </source>
</evidence>
<reference evidence="1 2" key="1">
    <citation type="submission" date="2019-04" db="EMBL/GenBank/DDBJ databases">
        <title>Lewinella litorea sp. nov., isolated from a marine sand.</title>
        <authorList>
            <person name="Yoon J.-H."/>
        </authorList>
    </citation>
    <scope>NUCLEOTIDE SEQUENCE [LARGE SCALE GENOMIC DNA]</scope>
    <source>
        <strain evidence="1 2">HSMS-39</strain>
    </source>
</reference>
<name>A0A4V3XLD9_9BACT</name>
<comment type="caution">
    <text evidence="1">The sequence shown here is derived from an EMBL/GenBank/DDBJ whole genome shotgun (WGS) entry which is preliminary data.</text>
</comment>
<proteinExistence type="predicted"/>
<gene>
    <name evidence="1" type="ORF">E4021_07090</name>
</gene>
<sequence>MRPEIPTLPTDSSEEHFQNTALRPILKQQHELLTAVLQHYLVKRKVNPGQVSAARRFEKIKELVTRDNRLRGLLFGMVVGHFTSEELSYYLDHEGEINRRITNLLVERLRSAL</sequence>